<evidence type="ECO:0000313" key="3">
    <source>
        <dbReference type="Proteomes" id="UP001153954"/>
    </source>
</evidence>
<evidence type="ECO:0000259" key="1">
    <source>
        <dbReference type="SMART" id="SM01126"/>
    </source>
</evidence>
<feature type="domain" description="ISXO2-like transposase" evidence="1">
    <location>
        <begin position="43"/>
        <end position="171"/>
    </location>
</feature>
<evidence type="ECO:0000313" key="2">
    <source>
        <dbReference type="EMBL" id="CAH2088867.1"/>
    </source>
</evidence>
<organism evidence="2 3">
    <name type="scientific">Euphydryas editha</name>
    <name type="common">Edith's checkerspot</name>
    <dbReference type="NCBI Taxonomy" id="104508"/>
    <lineage>
        <taxon>Eukaryota</taxon>
        <taxon>Metazoa</taxon>
        <taxon>Ecdysozoa</taxon>
        <taxon>Arthropoda</taxon>
        <taxon>Hexapoda</taxon>
        <taxon>Insecta</taxon>
        <taxon>Pterygota</taxon>
        <taxon>Neoptera</taxon>
        <taxon>Endopterygota</taxon>
        <taxon>Lepidoptera</taxon>
        <taxon>Glossata</taxon>
        <taxon>Ditrysia</taxon>
        <taxon>Papilionoidea</taxon>
        <taxon>Nymphalidae</taxon>
        <taxon>Nymphalinae</taxon>
        <taxon>Euphydryas</taxon>
    </lineage>
</organism>
<name>A0AAU9TTN0_EUPED</name>
<dbReference type="SMART" id="SM01126">
    <property type="entry name" value="DDE_Tnp_IS1595"/>
    <property type="match status" value="1"/>
</dbReference>
<dbReference type="InterPro" id="IPR024445">
    <property type="entry name" value="Tnp_ISXO2-like"/>
</dbReference>
<protein>
    <recommendedName>
        <fullName evidence="1">ISXO2-like transposase domain-containing protein</fullName>
    </recommendedName>
</protein>
<dbReference type="AlphaFoldDB" id="A0AAU9TTN0"/>
<gene>
    <name evidence="2" type="ORF">EEDITHA_LOCUS4983</name>
</gene>
<accession>A0AAU9TTN0</accession>
<keyword evidence="3" id="KW-1185">Reference proteome</keyword>
<dbReference type="InterPro" id="IPR053164">
    <property type="entry name" value="IS1016-like_transposase"/>
</dbReference>
<sequence>MTIKEDFSERENCLSRGTINEWFTYCKEAVVIYQIEKQTFDGKIGGPGKIVQIDESKFGKRKYNKGRRIEGHWMLGMTEDGSEDLRLEIYPDNVRSADVLIPLIKKHVAEGTIIHTDMWRAYNDLGNHEFTHNRVNHSDPDNAFVALDGTHTQRIDPQSRITLIIGKISQT</sequence>
<dbReference type="PANTHER" id="PTHR47163">
    <property type="entry name" value="DDE_TNP_IS1595 DOMAIN-CONTAINING PROTEIN"/>
    <property type="match status" value="1"/>
</dbReference>
<reference evidence="2" key="1">
    <citation type="submission" date="2022-03" db="EMBL/GenBank/DDBJ databases">
        <authorList>
            <person name="Tunstrom K."/>
        </authorList>
    </citation>
    <scope>NUCLEOTIDE SEQUENCE</scope>
</reference>
<dbReference type="Pfam" id="PF12762">
    <property type="entry name" value="DDE_Tnp_IS1595"/>
    <property type="match status" value="1"/>
</dbReference>
<dbReference type="EMBL" id="CAKOGL010000007">
    <property type="protein sequence ID" value="CAH2088867.1"/>
    <property type="molecule type" value="Genomic_DNA"/>
</dbReference>
<comment type="caution">
    <text evidence="2">The sequence shown here is derived from an EMBL/GenBank/DDBJ whole genome shotgun (WGS) entry which is preliminary data.</text>
</comment>
<dbReference type="PANTHER" id="PTHR47163:SF2">
    <property type="entry name" value="SI:DKEY-17M8.2"/>
    <property type="match status" value="1"/>
</dbReference>
<proteinExistence type="predicted"/>
<dbReference type="Proteomes" id="UP001153954">
    <property type="component" value="Unassembled WGS sequence"/>
</dbReference>